<sequence>MAGGLCGAVLLAVVGWAAGGMDAAKGADRILDRSADPRRVRAARSVLRSGEPAGDAETDRIAAAMAGVLGQGPSSARRSRFLMIVSGALAAWQAVATVFAAVHGDVATALVSGAAALIMVAAVVGRPAEQRARLRRERVLALYAAEVWSGRVDEAVVRGLQGRSPSEA</sequence>
<feature type="transmembrane region" description="Helical" evidence="1">
    <location>
        <begin position="108"/>
        <end position="128"/>
    </location>
</feature>
<evidence type="ECO:0000256" key="1">
    <source>
        <dbReference type="SAM" id="Phobius"/>
    </source>
</evidence>
<dbReference type="Proteomes" id="UP001595858">
    <property type="component" value="Unassembled WGS sequence"/>
</dbReference>
<keyword evidence="1" id="KW-0812">Transmembrane</keyword>
<keyword evidence="3" id="KW-1185">Reference proteome</keyword>
<evidence type="ECO:0000313" key="3">
    <source>
        <dbReference type="Proteomes" id="UP001595858"/>
    </source>
</evidence>
<dbReference type="EMBL" id="JBHSIY010000026">
    <property type="protein sequence ID" value="MFC4869155.1"/>
    <property type="molecule type" value="Genomic_DNA"/>
</dbReference>
<dbReference type="RefSeq" id="WP_344141414.1">
    <property type="nucleotide sequence ID" value="NZ_BAAAQI010000002.1"/>
</dbReference>
<feature type="transmembrane region" description="Helical" evidence="1">
    <location>
        <begin position="81"/>
        <end position="102"/>
    </location>
</feature>
<comment type="caution">
    <text evidence="2">The sequence shown here is derived from an EMBL/GenBank/DDBJ whole genome shotgun (WGS) entry which is preliminary data.</text>
</comment>
<evidence type="ECO:0000313" key="2">
    <source>
        <dbReference type="EMBL" id="MFC4869155.1"/>
    </source>
</evidence>
<keyword evidence="1" id="KW-0472">Membrane</keyword>
<keyword evidence="1" id="KW-1133">Transmembrane helix</keyword>
<gene>
    <name evidence="2" type="ORF">ACFPCZ_21185</name>
</gene>
<protein>
    <recommendedName>
        <fullName evidence="4">SMODS and SLOG-associating 2TM effector domain-containing protein</fullName>
    </recommendedName>
</protein>
<accession>A0ABV9SS57</accession>
<name>A0ABV9SS57_9ACTN</name>
<proteinExistence type="predicted"/>
<organism evidence="2 3">
    <name type="scientific">Streptomonospora arabica</name>
    <dbReference type="NCBI Taxonomy" id="412417"/>
    <lineage>
        <taxon>Bacteria</taxon>
        <taxon>Bacillati</taxon>
        <taxon>Actinomycetota</taxon>
        <taxon>Actinomycetes</taxon>
        <taxon>Streptosporangiales</taxon>
        <taxon>Nocardiopsidaceae</taxon>
        <taxon>Streptomonospora</taxon>
    </lineage>
</organism>
<reference evidence="3" key="1">
    <citation type="journal article" date="2019" name="Int. J. Syst. Evol. Microbiol.">
        <title>The Global Catalogue of Microorganisms (GCM) 10K type strain sequencing project: providing services to taxonomists for standard genome sequencing and annotation.</title>
        <authorList>
            <consortium name="The Broad Institute Genomics Platform"/>
            <consortium name="The Broad Institute Genome Sequencing Center for Infectious Disease"/>
            <person name="Wu L."/>
            <person name="Ma J."/>
        </authorList>
    </citation>
    <scope>NUCLEOTIDE SEQUENCE [LARGE SCALE GENOMIC DNA]</scope>
    <source>
        <strain evidence="3">CGMCC 4.7304</strain>
    </source>
</reference>
<evidence type="ECO:0008006" key="4">
    <source>
        <dbReference type="Google" id="ProtNLM"/>
    </source>
</evidence>